<protein>
    <recommendedName>
        <fullName evidence="4">Apple domain-containing protein</fullName>
    </recommendedName>
</protein>
<dbReference type="AlphaFoldDB" id="A0A8H4RTU2"/>
<evidence type="ECO:0008006" key="4">
    <source>
        <dbReference type="Google" id="ProtNLM"/>
    </source>
</evidence>
<dbReference type="Proteomes" id="UP000566819">
    <property type="component" value="Unassembled WGS sequence"/>
</dbReference>
<comment type="caution">
    <text evidence="2">The sequence shown here is derived from an EMBL/GenBank/DDBJ whole genome shotgun (WGS) entry which is preliminary data.</text>
</comment>
<sequence>MKPSSALIALVLKACATLAELSIKNGIIQGGATPVVRDREVGNDLKPRYSPLPTSCLDGYKHDTRRTLSVSLGERAAQSTLTVRPASDADYFGFCSGFLQPVRATVTTTQRFTSTATITKLAITPVTKTATNLAPCSTLTVLCPIPASNTTCGLSGWGYAVNNIYSATSIDALTCHQLCLKNPACAMWSSNDARGGASTRRGGSSRYLYTTAFLDYSDRVSEWRLLVHSLIGTTNGFYNGNNIYFYHGDDSGYGDVGSNV</sequence>
<dbReference type="EMBL" id="JAAMPI010000116">
    <property type="protein sequence ID" value="KAF4635498.1"/>
    <property type="molecule type" value="Genomic_DNA"/>
</dbReference>
<keyword evidence="1" id="KW-0732">Signal</keyword>
<keyword evidence="3" id="KW-1185">Reference proteome</keyword>
<feature type="signal peptide" evidence="1">
    <location>
        <begin position="1"/>
        <end position="19"/>
    </location>
</feature>
<evidence type="ECO:0000313" key="3">
    <source>
        <dbReference type="Proteomes" id="UP000566819"/>
    </source>
</evidence>
<accession>A0A8H4RTU2</accession>
<reference evidence="2 3" key="1">
    <citation type="submission" date="2020-03" db="EMBL/GenBank/DDBJ databases">
        <title>Draft Genome Sequence of Cudoniella acicularis.</title>
        <authorList>
            <person name="Buettner E."/>
            <person name="Kellner H."/>
        </authorList>
    </citation>
    <scope>NUCLEOTIDE SEQUENCE [LARGE SCALE GENOMIC DNA]</scope>
    <source>
        <strain evidence="2 3">DSM 108380</strain>
    </source>
</reference>
<evidence type="ECO:0000313" key="2">
    <source>
        <dbReference type="EMBL" id="KAF4635498.1"/>
    </source>
</evidence>
<proteinExistence type="predicted"/>
<organism evidence="2 3">
    <name type="scientific">Cudoniella acicularis</name>
    <dbReference type="NCBI Taxonomy" id="354080"/>
    <lineage>
        <taxon>Eukaryota</taxon>
        <taxon>Fungi</taxon>
        <taxon>Dikarya</taxon>
        <taxon>Ascomycota</taxon>
        <taxon>Pezizomycotina</taxon>
        <taxon>Leotiomycetes</taxon>
        <taxon>Helotiales</taxon>
        <taxon>Tricladiaceae</taxon>
        <taxon>Cudoniella</taxon>
    </lineage>
</organism>
<gene>
    <name evidence="2" type="ORF">G7Y89_g2607</name>
</gene>
<feature type="chain" id="PRO_5034187799" description="Apple domain-containing protein" evidence="1">
    <location>
        <begin position="20"/>
        <end position="260"/>
    </location>
</feature>
<evidence type="ECO:0000256" key="1">
    <source>
        <dbReference type="SAM" id="SignalP"/>
    </source>
</evidence>
<name>A0A8H4RTU2_9HELO</name>